<organism evidence="2 4">
    <name type="scientific">Thalassovita autumnalis</name>
    <dbReference type="NCBI Taxonomy" id="2072972"/>
    <lineage>
        <taxon>Bacteria</taxon>
        <taxon>Pseudomonadati</taxon>
        <taxon>Pseudomonadota</taxon>
        <taxon>Alphaproteobacteria</taxon>
        <taxon>Rhodobacterales</taxon>
        <taxon>Roseobacteraceae</taxon>
        <taxon>Thalassovita</taxon>
    </lineage>
</organism>
<dbReference type="Proteomes" id="UP000051887">
    <property type="component" value="Unassembled WGS sequence"/>
</dbReference>
<evidence type="ECO:0000313" key="2">
    <source>
        <dbReference type="EMBL" id="CUH70422.1"/>
    </source>
</evidence>
<sequence>MFDLTTDTMTSMRAFMSSHSEAVQNAAYLLGGQPALRKAQSLLNEIASSLVMTRRLAHKLLDLHALLTLRNVHRGDTIEAACFADLEPSSPIVEDICVLCDALEEEMHKLEDAYPSGVPALTA</sequence>
<dbReference type="EMBL" id="CYSB01000033">
    <property type="protein sequence ID" value="CUH68466.1"/>
    <property type="molecule type" value="Genomic_DNA"/>
</dbReference>
<name>A0A0N7LW94_9RHOB</name>
<reference evidence="2 4" key="2">
    <citation type="submission" date="2015-09" db="EMBL/GenBank/DDBJ databases">
        <authorList>
            <consortium name="Swine Surveillance"/>
        </authorList>
    </citation>
    <scope>NUCLEOTIDE SEQUENCE [LARGE SCALE GENOMIC DNA]</scope>
    <source>
        <strain evidence="2 4">5120</strain>
    </source>
</reference>
<dbReference type="OrthoDB" id="7728363at2"/>
<dbReference type="RefSeq" id="WP_058241780.1">
    <property type="nucleotide sequence ID" value="NZ_CYSB01000033.1"/>
</dbReference>
<evidence type="ECO:0000313" key="3">
    <source>
        <dbReference type="Proteomes" id="UP000051086"/>
    </source>
</evidence>
<accession>A0A0N7LW94</accession>
<protein>
    <submittedName>
        <fullName evidence="2">Uncharacterized protein</fullName>
    </submittedName>
</protein>
<evidence type="ECO:0000313" key="4">
    <source>
        <dbReference type="Proteomes" id="UP000051887"/>
    </source>
</evidence>
<dbReference type="Proteomes" id="UP000051086">
    <property type="component" value="Unassembled WGS sequence"/>
</dbReference>
<keyword evidence="3" id="KW-1185">Reference proteome</keyword>
<proteinExistence type="predicted"/>
<evidence type="ECO:0000313" key="1">
    <source>
        <dbReference type="EMBL" id="CUH68466.1"/>
    </source>
</evidence>
<reference evidence="1 3" key="1">
    <citation type="submission" date="2015-09" db="EMBL/GenBank/DDBJ databases">
        <authorList>
            <person name="Rodrigo-Torres L."/>
            <person name="Arahal D.R."/>
        </authorList>
    </citation>
    <scope>NUCLEOTIDE SEQUENCE [LARGE SCALE GENOMIC DNA]</scope>
    <source>
        <strain evidence="1 3">CECT 5118</strain>
    </source>
</reference>
<dbReference type="AlphaFoldDB" id="A0A0N7LW94"/>
<gene>
    <name evidence="1" type="ORF">TL5118_02630</name>
    <name evidence="2" type="ORF">TL5120_00198</name>
</gene>
<dbReference type="EMBL" id="CYSC01000006">
    <property type="protein sequence ID" value="CUH70422.1"/>
    <property type="molecule type" value="Genomic_DNA"/>
</dbReference>